<sequence>MEIMVSTQKEHVMLYSNSMIPTVKKALCDPMPKVRKAAASTFESLYSIIGERALEDVLPDLLSKLCDHSEQSEHVLDGLTQVMIMKSCIVLPYLIPKLTASPVNARVLSCMACVSGEALTKHLTRILPALLFSLSESVGSEEEARKLEYCTSVVKLVVDDSGVRTIMKELLAATKSRDSDCCRASITVLHAFCVNTRASYEEFLPELFSSLIELFAREDKAVLMAAWECLDVINKKLSRDDMLQNIHNVRQAIKNAGAELPGQELPGFISDKGTMPLFMIIRTGILYGSPEIKELSSLTLGELINKASDDALKPLVVKMAGSLIRIVMDRYAPNVKTAVIETLTLLLSKVGVMLKPFLSQLQTTLLTNLNDPNCSVRLKAAAALGTLIGIHTRVDTLFEELHKRIKGAQEISVMNTTLQALRFCLVGAGVNMSAANKKLVLPTLVELLDSQEETTRTVASGCVGSFCKTLPDEELTALLVNELLDTGSYACGTLRHGRGTALGVALLLASDRLWSDQYKTNVHSTIKALTESDLIPLCASGYRCLGYILAHQVQTGDLDSDLLAVFLKGIEHESDDIKQLISQLVIYIISRTTAPLTMEIVKIMIPALVMGAKEKTKPVRTNSELALISLLQLRKGNSYFRSVVNNIDSSRQDSLLEVYSKTLKKMATLPEPLAGNVDDTIIM</sequence>
<name>A0A9D4BZA8_DREPO</name>
<reference evidence="4" key="1">
    <citation type="journal article" date="2019" name="bioRxiv">
        <title>The Genome of the Zebra Mussel, Dreissena polymorpha: A Resource for Invasive Species Research.</title>
        <authorList>
            <person name="McCartney M.A."/>
            <person name="Auch B."/>
            <person name="Kono T."/>
            <person name="Mallez S."/>
            <person name="Zhang Y."/>
            <person name="Obille A."/>
            <person name="Becker A."/>
            <person name="Abrahante J.E."/>
            <person name="Garbe J."/>
            <person name="Badalamenti J.P."/>
            <person name="Herman A."/>
            <person name="Mangelson H."/>
            <person name="Liachko I."/>
            <person name="Sullivan S."/>
            <person name="Sone E.D."/>
            <person name="Koren S."/>
            <person name="Silverstein K.A.T."/>
            <person name="Beckman K.B."/>
            <person name="Gohl D.M."/>
        </authorList>
    </citation>
    <scope>NUCLEOTIDE SEQUENCE</scope>
    <source>
        <strain evidence="4">Duluth1</strain>
        <tissue evidence="4">Whole animal</tissue>
    </source>
</reference>
<feature type="repeat" description="HEAT" evidence="2">
    <location>
        <begin position="440"/>
        <end position="478"/>
    </location>
</feature>
<dbReference type="GO" id="GO:0006417">
    <property type="term" value="P:regulation of translation"/>
    <property type="evidence" value="ECO:0007669"/>
    <property type="project" value="TreeGrafter"/>
</dbReference>
<dbReference type="InterPro" id="IPR021133">
    <property type="entry name" value="HEAT_type_2"/>
</dbReference>
<evidence type="ECO:0000256" key="1">
    <source>
        <dbReference type="ARBA" id="ARBA00022737"/>
    </source>
</evidence>
<dbReference type="Pfam" id="PF02985">
    <property type="entry name" value="HEAT"/>
    <property type="match status" value="1"/>
</dbReference>
<reference evidence="4" key="2">
    <citation type="submission" date="2020-11" db="EMBL/GenBank/DDBJ databases">
        <authorList>
            <person name="McCartney M.A."/>
            <person name="Auch B."/>
            <person name="Kono T."/>
            <person name="Mallez S."/>
            <person name="Becker A."/>
            <person name="Gohl D.M."/>
            <person name="Silverstein K.A.T."/>
            <person name="Koren S."/>
            <person name="Bechman K.B."/>
            <person name="Herman A."/>
            <person name="Abrahante J.E."/>
            <person name="Garbe J."/>
        </authorList>
    </citation>
    <scope>NUCLEOTIDE SEQUENCE</scope>
    <source>
        <strain evidence="4">Duluth1</strain>
        <tissue evidence="4">Whole animal</tissue>
    </source>
</reference>
<dbReference type="GO" id="GO:0019887">
    <property type="term" value="F:protein kinase regulator activity"/>
    <property type="evidence" value="ECO:0007669"/>
    <property type="project" value="TreeGrafter"/>
</dbReference>
<feature type="repeat" description="HEAT" evidence="2">
    <location>
        <begin position="19"/>
        <end position="56"/>
    </location>
</feature>
<evidence type="ECO:0000256" key="2">
    <source>
        <dbReference type="PROSITE-ProRule" id="PRU00103"/>
    </source>
</evidence>
<dbReference type="Proteomes" id="UP000828390">
    <property type="component" value="Unassembled WGS sequence"/>
</dbReference>
<proteinExistence type="predicted"/>
<dbReference type="PANTHER" id="PTHR23346:SF7">
    <property type="entry name" value="STALLED RIBOSOME SENSOR GCN1"/>
    <property type="match status" value="1"/>
</dbReference>
<dbReference type="EMBL" id="JAIWYP010000014">
    <property type="protein sequence ID" value="KAH3713792.1"/>
    <property type="molecule type" value="Genomic_DNA"/>
</dbReference>
<dbReference type="PROSITE" id="PS50077">
    <property type="entry name" value="HEAT_REPEAT"/>
    <property type="match status" value="2"/>
</dbReference>
<evidence type="ECO:0000313" key="5">
    <source>
        <dbReference type="Proteomes" id="UP000828390"/>
    </source>
</evidence>
<dbReference type="Gene3D" id="1.25.10.10">
    <property type="entry name" value="Leucine-rich Repeat Variant"/>
    <property type="match status" value="3"/>
</dbReference>
<gene>
    <name evidence="4" type="ORF">DPMN_073594</name>
</gene>
<comment type="caution">
    <text evidence="4">The sequence shown here is derived from an EMBL/GenBank/DDBJ whole genome shotgun (WGS) entry which is preliminary data.</text>
</comment>
<organism evidence="4 5">
    <name type="scientific">Dreissena polymorpha</name>
    <name type="common">Zebra mussel</name>
    <name type="synonym">Mytilus polymorpha</name>
    <dbReference type="NCBI Taxonomy" id="45954"/>
    <lineage>
        <taxon>Eukaryota</taxon>
        <taxon>Metazoa</taxon>
        <taxon>Spiralia</taxon>
        <taxon>Lophotrochozoa</taxon>
        <taxon>Mollusca</taxon>
        <taxon>Bivalvia</taxon>
        <taxon>Autobranchia</taxon>
        <taxon>Heteroconchia</taxon>
        <taxon>Euheterodonta</taxon>
        <taxon>Imparidentia</taxon>
        <taxon>Neoheterodontei</taxon>
        <taxon>Myida</taxon>
        <taxon>Dreissenoidea</taxon>
        <taxon>Dreissenidae</taxon>
        <taxon>Dreissena</taxon>
    </lineage>
</organism>
<dbReference type="PANTHER" id="PTHR23346">
    <property type="entry name" value="TRANSLATIONAL ACTIVATOR GCN1-RELATED"/>
    <property type="match status" value="1"/>
</dbReference>
<dbReference type="AlphaFoldDB" id="A0A9D4BZA8"/>
<feature type="domain" description="Stalled ribosome sensor GCN1-like HEAT repeats region" evidence="3">
    <location>
        <begin position="90"/>
        <end position="269"/>
    </location>
</feature>
<accession>A0A9D4BZA8</accession>
<dbReference type="GO" id="GO:0005829">
    <property type="term" value="C:cytosol"/>
    <property type="evidence" value="ECO:0007669"/>
    <property type="project" value="TreeGrafter"/>
</dbReference>
<protein>
    <recommendedName>
        <fullName evidence="3">Stalled ribosome sensor GCN1-like HEAT repeats region domain-containing protein</fullName>
    </recommendedName>
</protein>
<evidence type="ECO:0000259" key="3">
    <source>
        <dbReference type="Pfam" id="PF23271"/>
    </source>
</evidence>
<keyword evidence="1" id="KW-0677">Repeat</keyword>
<dbReference type="Pfam" id="PF23271">
    <property type="entry name" value="HEAT_GCN1"/>
    <property type="match status" value="1"/>
</dbReference>
<dbReference type="InterPro" id="IPR057546">
    <property type="entry name" value="HEAT_GCN1"/>
</dbReference>
<evidence type="ECO:0000313" key="4">
    <source>
        <dbReference type="EMBL" id="KAH3713792.1"/>
    </source>
</evidence>
<dbReference type="InterPro" id="IPR000357">
    <property type="entry name" value="HEAT"/>
</dbReference>
<dbReference type="InterPro" id="IPR011989">
    <property type="entry name" value="ARM-like"/>
</dbReference>
<dbReference type="InterPro" id="IPR016024">
    <property type="entry name" value="ARM-type_fold"/>
</dbReference>
<dbReference type="GO" id="GO:0034198">
    <property type="term" value="P:cellular response to amino acid starvation"/>
    <property type="evidence" value="ECO:0007669"/>
    <property type="project" value="TreeGrafter"/>
</dbReference>
<dbReference type="SUPFAM" id="SSF48371">
    <property type="entry name" value="ARM repeat"/>
    <property type="match status" value="1"/>
</dbReference>
<dbReference type="Pfam" id="PF25801">
    <property type="entry name" value="HEAT_GCN1_C_2"/>
    <property type="match status" value="1"/>
</dbReference>
<keyword evidence="5" id="KW-1185">Reference proteome</keyword>